<keyword evidence="2" id="KW-0805">Transcription regulation</keyword>
<dbReference type="InterPro" id="IPR014284">
    <property type="entry name" value="RNA_pol_sigma-70_dom"/>
</dbReference>
<accession>A0AA41Y8X2</accession>
<proteinExistence type="inferred from homology"/>
<sequence length="195" mass="23195">MKKGDQAALADLFSCYYPDLYHYGLKILHLPDLIDDSIQDVFIRIWEKRGTLGEVLNPQAYLISCLRRKLFENKEKYFGHDLPDTTDVETQAAFLFEPAEFMEVEETTEQLRQSMIRAINRLPERQRELILLRFYNNLPYREIALIMNINEQSVKNLMQRALTHLRLHTNRQLQEGVDSLKDLRLTLFVFFRKKN</sequence>
<dbReference type="RefSeq" id="WP_282591720.1">
    <property type="nucleotide sequence ID" value="NZ_JAPAAF010000012.1"/>
</dbReference>
<dbReference type="SUPFAM" id="SSF88659">
    <property type="entry name" value="Sigma3 and sigma4 domains of RNA polymerase sigma factors"/>
    <property type="match status" value="1"/>
</dbReference>
<keyword evidence="8" id="KW-1185">Reference proteome</keyword>
<dbReference type="AlphaFoldDB" id="A0AA41Y8X2"/>
<organism evidence="7 8">
    <name type="scientific">Gaoshiqia sediminis</name>
    <dbReference type="NCBI Taxonomy" id="2986998"/>
    <lineage>
        <taxon>Bacteria</taxon>
        <taxon>Pseudomonadati</taxon>
        <taxon>Bacteroidota</taxon>
        <taxon>Bacteroidia</taxon>
        <taxon>Marinilabiliales</taxon>
        <taxon>Prolixibacteraceae</taxon>
        <taxon>Gaoshiqia</taxon>
    </lineage>
</organism>
<evidence type="ECO:0000256" key="3">
    <source>
        <dbReference type="ARBA" id="ARBA00023082"/>
    </source>
</evidence>
<reference evidence="7" key="1">
    <citation type="submission" date="2022-10" db="EMBL/GenBank/DDBJ databases">
        <title>Gaoshiqiia sediminis gen. nov., sp. nov., isolated from coastal sediment.</title>
        <authorList>
            <person name="Yu W.X."/>
            <person name="Mu D.S."/>
            <person name="Du J.Z."/>
            <person name="Liang Y.Q."/>
        </authorList>
    </citation>
    <scope>NUCLEOTIDE SEQUENCE</scope>
    <source>
        <strain evidence="7">A06</strain>
    </source>
</reference>
<name>A0AA41Y8X2_9BACT</name>
<comment type="caution">
    <text evidence="7">The sequence shown here is derived from an EMBL/GenBank/DDBJ whole genome shotgun (WGS) entry which is preliminary data.</text>
</comment>
<dbReference type="InterPro" id="IPR039425">
    <property type="entry name" value="RNA_pol_sigma-70-like"/>
</dbReference>
<evidence type="ECO:0000256" key="1">
    <source>
        <dbReference type="ARBA" id="ARBA00010641"/>
    </source>
</evidence>
<dbReference type="Proteomes" id="UP001163821">
    <property type="component" value="Unassembled WGS sequence"/>
</dbReference>
<dbReference type="InterPro" id="IPR036388">
    <property type="entry name" value="WH-like_DNA-bd_sf"/>
</dbReference>
<protein>
    <submittedName>
        <fullName evidence="7">RNA polymerase sigma factor</fullName>
    </submittedName>
</protein>
<evidence type="ECO:0000259" key="6">
    <source>
        <dbReference type="Pfam" id="PF08281"/>
    </source>
</evidence>
<dbReference type="PANTHER" id="PTHR43133">
    <property type="entry name" value="RNA POLYMERASE ECF-TYPE SIGMA FACTO"/>
    <property type="match status" value="1"/>
</dbReference>
<evidence type="ECO:0000259" key="5">
    <source>
        <dbReference type="Pfam" id="PF04542"/>
    </source>
</evidence>
<keyword evidence="3" id="KW-0731">Sigma factor</keyword>
<dbReference type="InterPro" id="IPR013325">
    <property type="entry name" value="RNA_pol_sigma_r2"/>
</dbReference>
<feature type="domain" description="RNA polymerase sigma-70 region 2" evidence="5">
    <location>
        <begin position="12"/>
        <end position="70"/>
    </location>
</feature>
<dbReference type="InterPro" id="IPR007627">
    <property type="entry name" value="RNA_pol_sigma70_r2"/>
</dbReference>
<dbReference type="EMBL" id="JAPAAF010000012">
    <property type="protein sequence ID" value="MCW0483118.1"/>
    <property type="molecule type" value="Genomic_DNA"/>
</dbReference>
<comment type="similarity">
    <text evidence="1">Belongs to the sigma-70 factor family. ECF subfamily.</text>
</comment>
<dbReference type="Pfam" id="PF08281">
    <property type="entry name" value="Sigma70_r4_2"/>
    <property type="match status" value="1"/>
</dbReference>
<dbReference type="GO" id="GO:0006352">
    <property type="term" value="P:DNA-templated transcription initiation"/>
    <property type="evidence" value="ECO:0007669"/>
    <property type="project" value="InterPro"/>
</dbReference>
<evidence type="ECO:0000256" key="2">
    <source>
        <dbReference type="ARBA" id="ARBA00023015"/>
    </source>
</evidence>
<dbReference type="Gene3D" id="1.10.1740.10">
    <property type="match status" value="1"/>
</dbReference>
<dbReference type="GO" id="GO:0003677">
    <property type="term" value="F:DNA binding"/>
    <property type="evidence" value="ECO:0007669"/>
    <property type="project" value="InterPro"/>
</dbReference>
<dbReference type="GO" id="GO:0016987">
    <property type="term" value="F:sigma factor activity"/>
    <property type="evidence" value="ECO:0007669"/>
    <property type="project" value="UniProtKB-KW"/>
</dbReference>
<dbReference type="InterPro" id="IPR013249">
    <property type="entry name" value="RNA_pol_sigma70_r4_t2"/>
</dbReference>
<keyword evidence="4" id="KW-0804">Transcription</keyword>
<gene>
    <name evidence="7" type="ORF">N2K84_10280</name>
</gene>
<dbReference type="CDD" id="cd06171">
    <property type="entry name" value="Sigma70_r4"/>
    <property type="match status" value="1"/>
</dbReference>
<dbReference type="SUPFAM" id="SSF88946">
    <property type="entry name" value="Sigma2 domain of RNA polymerase sigma factors"/>
    <property type="match status" value="1"/>
</dbReference>
<dbReference type="Pfam" id="PF04542">
    <property type="entry name" value="Sigma70_r2"/>
    <property type="match status" value="1"/>
</dbReference>
<feature type="domain" description="RNA polymerase sigma factor 70 region 4 type 2" evidence="6">
    <location>
        <begin position="113"/>
        <end position="165"/>
    </location>
</feature>
<dbReference type="InterPro" id="IPR013324">
    <property type="entry name" value="RNA_pol_sigma_r3/r4-like"/>
</dbReference>
<dbReference type="NCBIfam" id="TIGR02937">
    <property type="entry name" value="sigma70-ECF"/>
    <property type="match status" value="1"/>
</dbReference>
<dbReference type="PANTHER" id="PTHR43133:SF46">
    <property type="entry name" value="RNA POLYMERASE SIGMA-70 FACTOR ECF SUBFAMILY"/>
    <property type="match status" value="1"/>
</dbReference>
<dbReference type="Gene3D" id="1.10.10.10">
    <property type="entry name" value="Winged helix-like DNA-binding domain superfamily/Winged helix DNA-binding domain"/>
    <property type="match status" value="1"/>
</dbReference>
<evidence type="ECO:0000313" key="8">
    <source>
        <dbReference type="Proteomes" id="UP001163821"/>
    </source>
</evidence>
<evidence type="ECO:0000256" key="4">
    <source>
        <dbReference type="ARBA" id="ARBA00023163"/>
    </source>
</evidence>
<evidence type="ECO:0000313" key="7">
    <source>
        <dbReference type="EMBL" id="MCW0483118.1"/>
    </source>
</evidence>